<evidence type="ECO:0000256" key="1">
    <source>
        <dbReference type="SAM" id="Phobius"/>
    </source>
</evidence>
<evidence type="ECO:0008006" key="4">
    <source>
        <dbReference type="Google" id="ProtNLM"/>
    </source>
</evidence>
<organism evidence="2 3">
    <name type="scientific">Candidatus Shapirobacteria bacterium CG07_land_8_20_14_0_80_39_12</name>
    <dbReference type="NCBI Taxonomy" id="1974480"/>
    <lineage>
        <taxon>Bacteria</taxon>
        <taxon>Candidatus Shapironibacteriota</taxon>
    </lineage>
</organism>
<evidence type="ECO:0000313" key="2">
    <source>
        <dbReference type="EMBL" id="PIU33100.1"/>
    </source>
</evidence>
<dbReference type="AlphaFoldDB" id="A0A2M6YPS7"/>
<feature type="transmembrane region" description="Helical" evidence="1">
    <location>
        <begin position="46"/>
        <end position="78"/>
    </location>
</feature>
<name>A0A2M6YPS7_9BACT</name>
<dbReference type="Proteomes" id="UP000229559">
    <property type="component" value="Unassembled WGS sequence"/>
</dbReference>
<keyword evidence="1" id="KW-0472">Membrane</keyword>
<gene>
    <name evidence="2" type="ORF">COT04_01905</name>
</gene>
<reference evidence="3" key="1">
    <citation type="submission" date="2017-09" db="EMBL/GenBank/DDBJ databases">
        <title>Depth-based differentiation of microbial function through sediment-hosted aquifers and enrichment of novel symbionts in the deep terrestrial subsurface.</title>
        <authorList>
            <person name="Probst A.J."/>
            <person name="Ladd B."/>
            <person name="Jarett J.K."/>
            <person name="Geller-Mcgrath D.E."/>
            <person name="Sieber C.M.K."/>
            <person name="Emerson J.B."/>
            <person name="Anantharaman K."/>
            <person name="Thomas B.C."/>
            <person name="Malmstrom R."/>
            <person name="Stieglmeier M."/>
            <person name="Klingl A."/>
            <person name="Woyke T."/>
            <person name="Ryan C.M."/>
            <person name="Banfield J.F."/>
        </authorList>
    </citation>
    <scope>NUCLEOTIDE SEQUENCE [LARGE SCALE GENOMIC DNA]</scope>
</reference>
<protein>
    <recommendedName>
        <fullName evidence="4">DUF5673 domain-containing protein</fullName>
    </recommendedName>
</protein>
<evidence type="ECO:0000313" key="3">
    <source>
        <dbReference type="Proteomes" id="UP000229559"/>
    </source>
</evidence>
<comment type="caution">
    <text evidence="2">The sequence shown here is derived from an EMBL/GenBank/DDBJ whole genome shotgun (WGS) entry which is preliminary data.</text>
</comment>
<sequence>MMPAENKETETQIKGSLTTGKPEPLKVLLTWRSPSRLFKRLSRERFATIGAIVFLVGIILVFLQEWFLIAVIVALAFFSYILSQVKPEEVEHQITNKGIVTSNKTYLWEQLLRFWFEGEENQTVLLVDGLERMPFRLLLLLGEQKKETVQKLLASYLPEEKPEKTWIDRSGEWITRQIPLEK</sequence>
<accession>A0A2M6YPS7</accession>
<keyword evidence="1" id="KW-1133">Transmembrane helix</keyword>
<dbReference type="EMBL" id="PEXA01000052">
    <property type="protein sequence ID" value="PIU33100.1"/>
    <property type="molecule type" value="Genomic_DNA"/>
</dbReference>
<keyword evidence="1" id="KW-0812">Transmembrane</keyword>
<proteinExistence type="predicted"/>